<organism evidence="2 3">
    <name type="scientific">Nephila pilipes</name>
    <name type="common">Giant wood spider</name>
    <name type="synonym">Nephila maculata</name>
    <dbReference type="NCBI Taxonomy" id="299642"/>
    <lineage>
        <taxon>Eukaryota</taxon>
        <taxon>Metazoa</taxon>
        <taxon>Ecdysozoa</taxon>
        <taxon>Arthropoda</taxon>
        <taxon>Chelicerata</taxon>
        <taxon>Arachnida</taxon>
        <taxon>Araneae</taxon>
        <taxon>Araneomorphae</taxon>
        <taxon>Entelegynae</taxon>
        <taxon>Araneoidea</taxon>
        <taxon>Nephilidae</taxon>
        <taxon>Nephila</taxon>
    </lineage>
</organism>
<gene>
    <name evidence="2" type="ORF">NPIL_537151</name>
</gene>
<evidence type="ECO:0000313" key="3">
    <source>
        <dbReference type="Proteomes" id="UP000887013"/>
    </source>
</evidence>
<keyword evidence="1" id="KW-0472">Membrane</keyword>
<keyword evidence="1" id="KW-1133">Transmembrane helix</keyword>
<accession>A0A8X6N5A3</accession>
<sequence>MPLPRALWRPACSTVRDALRVCALPVKRWQALRATAVGFRRRFAFAAVLAALLAYARAWLLWQQRYARIFCRQAGGGVRMAAVCGDAAMAARAARSDHKEAVEKSNETQRPINMLTSFTELQHHEARSWHRNLVSF</sequence>
<comment type="caution">
    <text evidence="2">The sequence shown here is derived from an EMBL/GenBank/DDBJ whole genome shotgun (WGS) entry which is preliminary data.</text>
</comment>
<keyword evidence="1" id="KW-0812">Transmembrane</keyword>
<name>A0A8X6N5A3_NEPPI</name>
<evidence type="ECO:0000313" key="2">
    <source>
        <dbReference type="EMBL" id="GFS94944.1"/>
    </source>
</evidence>
<reference evidence="2" key="1">
    <citation type="submission" date="2020-08" db="EMBL/GenBank/DDBJ databases">
        <title>Multicomponent nature underlies the extraordinary mechanical properties of spider dragline silk.</title>
        <authorList>
            <person name="Kono N."/>
            <person name="Nakamura H."/>
            <person name="Mori M."/>
            <person name="Yoshida Y."/>
            <person name="Ohtoshi R."/>
            <person name="Malay A.D."/>
            <person name="Moran D.A.P."/>
            <person name="Tomita M."/>
            <person name="Numata K."/>
            <person name="Arakawa K."/>
        </authorList>
    </citation>
    <scope>NUCLEOTIDE SEQUENCE</scope>
</reference>
<feature type="transmembrane region" description="Helical" evidence="1">
    <location>
        <begin position="43"/>
        <end position="62"/>
    </location>
</feature>
<dbReference type="Proteomes" id="UP000887013">
    <property type="component" value="Unassembled WGS sequence"/>
</dbReference>
<protein>
    <submittedName>
        <fullName evidence="2">Uncharacterized protein</fullName>
    </submittedName>
</protein>
<proteinExistence type="predicted"/>
<evidence type="ECO:0000256" key="1">
    <source>
        <dbReference type="SAM" id="Phobius"/>
    </source>
</evidence>
<keyword evidence="3" id="KW-1185">Reference proteome</keyword>
<dbReference type="EMBL" id="BMAW01054151">
    <property type="protein sequence ID" value="GFS94944.1"/>
    <property type="molecule type" value="Genomic_DNA"/>
</dbReference>
<dbReference type="AlphaFoldDB" id="A0A8X6N5A3"/>